<dbReference type="eggNOG" id="ENOG502N5MN">
    <property type="taxonomic scope" value="Archaea"/>
</dbReference>
<comment type="caution">
    <text evidence="2">The sequence shown here is derived from an EMBL/GenBank/DDBJ whole genome shotgun (WGS) entry which is preliminary data.</text>
</comment>
<dbReference type="AlphaFoldDB" id="J3JDP9"/>
<dbReference type="OrthoDB" id="386711at2157"/>
<evidence type="ECO:0000313" key="2">
    <source>
        <dbReference type="EMBL" id="EJN57679.1"/>
    </source>
</evidence>
<dbReference type="Proteomes" id="UP000007813">
    <property type="component" value="Unassembled WGS sequence"/>
</dbReference>
<gene>
    <name evidence="2" type="ORF">HSB1_40400</name>
</gene>
<evidence type="ECO:0000313" key="3">
    <source>
        <dbReference type="Proteomes" id="UP000007813"/>
    </source>
</evidence>
<organism evidence="2 3">
    <name type="scientific">Halogranum salarium B-1</name>
    <dbReference type="NCBI Taxonomy" id="1210908"/>
    <lineage>
        <taxon>Archaea</taxon>
        <taxon>Methanobacteriati</taxon>
        <taxon>Methanobacteriota</taxon>
        <taxon>Stenosarchaea group</taxon>
        <taxon>Halobacteria</taxon>
        <taxon>Halobacteriales</taxon>
        <taxon>Haloferacaceae</taxon>
    </lineage>
</organism>
<evidence type="ECO:0000256" key="1">
    <source>
        <dbReference type="SAM" id="MobiDB-lite"/>
    </source>
</evidence>
<sequence>MSFGDALRAQDGTRRATGIGPTDDERAKTLAEATARELRTAHGTDDVSELVAAVGVTVRHSEWDGVDGLYLFGTYADSVITLYDSQLPHLAERLGITASLAADLVLAHELGHHALDGHEEATLGRPTWRQRLLSWVAGSGHRAFEERAARWFALELVGDKLPKDARAALR</sequence>
<name>J3JDP9_9EURY</name>
<reference evidence="2 3" key="1">
    <citation type="journal article" date="2012" name="J. Bacteriol.">
        <title>Draft Genome Sequence of the Extremely Halophilic Archaeon Halogranum salarium B-1T.</title>
        <authorList>
            <person name="Kim K.K."/>
            <person name="Lee K.C."/>
            <person name="Lee J.S."/>
        </authorList>
    </citation>
    <scope>NUCLEOTIDE SEQUENCE [LARGE SCALE GENOMIC DNA]</scope>
    <source>
        <strain evidence="2 3">B-1</strain>
    </source>
</reference>
<proteinExistence type="predicted"/>
<protein>
    <submittedName>
        <fullName evidence="2">Uncharacterized protein</fullName>
    </submittedName>
</protein>
<accession>J3JDP9</accession>
<feature type="region of interest" description="Disordered" evidence="1">
    <location>
        <begin position="1"/>
        <end position="23"/>
    </location>
</feature>
<dbReference type="RefSeq" id="WP_009377448.1">
    <property type="nucleotide sequence ID" value="NZ_ALJD01000012.1"/>
</dbReference>
<dbReference type="EMBL" id="ALJD01000012">
    <property type="protein sequence ID" value="EJN57679.1"/>
    <property type="molecule type" value="Genomic_DNA"/>
</dbReference>